<evidence type="ECO:0000256" key="5">
    <source>
        <dbReference type="ARBA" id="ARBA00022490"/>
    </source>
</evidence>
<comment type="caution">
    <text evidence="9">The sequence shown here is derived from an EMBL/GenBank/DDBJ whole genome shotgun (WGS) entry which is preliminary data.</text>
</comment>
<dbReference type="FunFam" id="1.20.58.220:FF:000004">
    <property type="entry name" value="Phosphate-specific transport system accessory protein PhoU"/>
    <property type="match status" value="1"/>
</dbReference>
<keyword evidence="4 7" id="KW-0813">Transport</keyword>
<evidence type="ECO:0000313" key="10">
    <source>
        <dbReference type="Proteomes" id="UP000419743"/>
    </source>
</evidence>
<evidence type="ECO:0000256" key="4">
    <source>
        <dbReference type="ARBA" id="ARBA00022448"/>
    </source>
</evidence>
<dbReference type="SUPFAM" id="SSF109755">
    <property type="entry name" value="PhoU-like"/>
    <property type="match status" value="1"/>
</dbReference>
<reference evidence="9 10" key="1">
    <citation type="submission" date="2019-11" db="EMBL/GenBank/DDBJ databases">
        <authorList>
            <person name="Criscuolo A."/>
        </authorList>
    </citation>
    <scope>NUCLEOTIDE SEQUENCE [LARGE SCALE GENOMIC DNA]</scope>
    <source>
        <strain evidence="9">CIP111667</strain>
    </source>
</reference>
<evidence type="ECO:0000256" key="3">
    <source>
        <dbReference type="ARBA" id="ARBA00011738"/>
    </source>
</evidence>
<dbReference type="InterPro" id="IPR028366">
    <property type="entry name" value="PhoU"/>
</dbReference>
<comment type="function">
    <text evidence="7">Plays a role in the regulation of phosphate uptake.</text>
</comment>
<keyword evidence="5 7" id="KW-0963">Cytoplasm</keyword>
<gene>
    <name evidence="9" type="ORF">HALOF300_01621</name>
</gene>
<evidence type="ECO:0000256" key="6">
    <source>
        <dbReference type="ARBA" id="ARBA00022592"/>
    </source>
</evidence>
<dbReference type="GO" id="GO:0005737">
    <property type="term" value="C:cytoplasm"/>
    <property type="evidence" value="ECO:0007669"/>
    <property type="project" value="UniProtKB-SubCell"/>
</dbReference>
<evidence type="ECO:0000313" key="9">
    <source>
        <dbReference type="EMBL" id="VZO36416.1"/>
    </source>
</evidence>
<comment type="subunit">
    <text evidence="3 7">Homodimer.</text>
</comment>
<evidence type="ECO:0000259" key="8">
    <source>
        <dbReference type="Pfam" id="PF01895"/>
    </source>
</evidence>
<evidence type="ECO:0000256" key="7">
    <source>
        <dbReference type="PIRNR" id="PIRNR003107"/>
    </source>
</evidence>
<feature type="domain" description="PhoU" evidence="8">
    <location>
        <begin position="123"/>
        <end position="204"/>
    </location>
</feature>
<dbReference type="GO" id="GO:0006817">
    <property type="term" value="P:phosphate ion transport"/>
    <property type="evidence" value="ECO:0007669"/>
    <property type="project" value="UniProtKB-KW"/>
</dbReference>
<sequence length="220" mass="24264">MRAIFEQELGAVGDDLLRMSRQVQTAVREASAALASADLQAAEQVIVADDAIDQIERELDDRCVNLLARQQPVATDLRIIVSGLRMSASIERMGDLARHVAQVTRLRYPEQAIPENSRGLFAQLADAANKVAADVVQLLETRDLELAAAIERDDDILDQLHQQTFNETLSPDWTGSTAQTVDVTLLARFYERFGDHAVSVARRISYLVTGDLEGLGDYNS</sequence>
<dbReference type="GO" id="GO:0045936">
    <property type="term" value="P:negative regulation of phosphate metabolic process"/>
    <property type="evidence" value="ECO:0007669"/>
    <property type="project" value="InterPro"/>
</dbReference>
<dbReference type="InterPro" id="IPR038078">
    <property type="entry name" value="PhoU-like_sf"/>
</dbReference>
<dbReference type="PANTHER" id="PTHR42930:SF3">
    <property type="entry name" value="PHOSPHATE-SPECIFIC TRANSPORT SYSTEM ACCESSORY PROTEIN PHOU"/>
    <property type="match status" value="1"/>
</dbReference>
<evidence type="ECO:0000256" key="1">
    <source>
        <dbReference type="ARBA" id="ARBA00004496"/>
    </source>
</evidence>
<dbReference type="PANTHER" id="PTHR42930">
    <property type="entry name" value="PHOSPHATE-SPECIFIC TRANSPORT SYSTEM ACCESSORY PROTEIN PHOU"/>
    <property type="match status" value="1"/>
</dbReference>
<accession>A0A7M4DHM3</accession>
<dbReference type="PIRSF" id="PIRSF003107">
    <property type="entry name" value="PhoU"/>
    <property type="match status" value="1"/>
</dbReference>
<dbReference type="InterPro" id="IPR026022">
    <property type="entry name" value="PhoU_dom"/>
</dbReference>
<dbReference type="AlphaFoldDB" id="A0A7M4DHM3"/>
<name>A0A7M4DHM3_9MICO</name>
<evidence type="ECO:0000256" key="2">
    <source>
        <dbReference type="ARBA" id="ARBA00008107"/>
    </source>
</evidence>
<dbReference type="Pfam" id="PF01895">
    <property type="entry name" value="PhoU"/>
    <property type="match status" value="2"/>
</dbReference>
<keyword evidence="10" id="KW-1185">Reference proteome</keyword>
<dbReference type="EMBL" id="CACRYJ010000022">
    <property type="protein sequence ID" value="VZO36416.1"/>
    <property type="molecule type" value="Genomic_DNA"/>
</dbReference>
<dbReference type="Gene3D" id="1.20.58.220">
    <property type="entry name" value="Phosphate transport system protein phou homolog 2, domain 2"/>
    <property type="match status" value="1"/>
</dbReference>
<keyword evidence="6 7" id="KW-0592">Phosphate transport</keyword>
<dbReference type="Proteomes" id="UP000419743">
    <property type="component" value="Unassembled WGS sequence"/>
</dbReference>
<comment type="subcellular location">
    <subcellularLocation>
        <location evidence="1 7">Cytoplasm</location>
    </subcellularLocation>
</comment>
<dbReference type="RefSeq" id="WP_156740443.1">
    <property type="nucleotide sequence ID" value="NZ_CACRYJ010000022.1"/>
</dbReference>
<dbReference type="NCBIfam" id="TIGR02135">
    <property type="entry name" value="phoU_full"/>
    <property type="match status" value="1"/>
</dbReference>
<protein>
    <recommendedName>
        <fullName evidence="7">Phosphate-specific transport system accessory protein PhoU</fullName>
    </recommendedName>
</protein>
<proteinExistence type="inferred from homology"/>
<dbReference type="GO" id="GO:0030643">
    <property type="term" value="P:intracellular phosphate ion homeostasis"/>
    <property type="evidence" value="ECO:0007669"/>
    <property type="project" value="InterPro"/>
</dbReference>
<comment type="similarity">
    <text evidence="2 7">Belongs to the PhoU family.</text>
</comment>
<organism evidence="9 10">
    <name type="scientific">Occultella aeris</name>
    <dbReference type="NCBI Taxonomy" id="2761496"/>
    <lineage>
        <taxon>Bacteria</taxon>
        <taxon>Bacillati</taxon>
        <taxon>Actinomycetota</taxon>
        <taxon>Actinomycetes</taxon>
        <taxon>Micrococcales</taxon>
        <taxon>Ruaniaceae</taxon>
        <taxon>Occultella</taxon>
    </lineage>
</organism>
<feature type="domain" description="PhoU" evidence="8">
    <location>
        <begin position="16"/>
        <end position="103"/>
    </location>
</feature>